<keyword evidence="4" id="KW-0808">Transferase</keyword>
<dbReference type="Proteomes" id="UP001151760">
    <property type="component" value="Unassembled WGS sequence"/>
</dbReference>
<keyword evidence="5" id="KW-1185">Reference proteome</keyword>
<evidence type="ECO:0000259" key="1">
    <source>
        <dbReference type="Pfam" id="PF13976"/>
    </source>
</evidence>
<reference evidence="4" key="2">
    <citation type="submission" date="2022-01" db="EMBL/GenBank/DDBJ databases">
        <authorList>
            <person name="Yamashiro T."/>
            <person name="Shiraishi A."/>
            <person name="Satake H."/>
            <person name="Nakayama K."/>
        </authorList>
    </citation>
    <scope>NUCLEOTIDE SEQUENCE</scope>
</reference>
<evidence type="ECO:0000259" key="3">
    <source>
        <dbReference type="Pfam" id="PF22936"/>
    </source>
</evidence>
<name>A0ABQ4WHJ8_9ASTR</name>
<dbReference type="Pfam" id="PF13976">
    <property type="entry name" value="gag_pre-integrs"/>
    <property type="match status" value="1"/>
</dbReference>
<keyword evidence="4" id="KW-0695">RNA-directed DNA polymerase</keyword>
<dbReference type="InterPro" id="IPR054722">
    <property type="entry name" value="PolX-like_BBD"/>
</dbReference>
<sequence length="947" mass="107867">EIEVEKTDSWGWRNILNQRKDARRRINSKVGNSRSTSLWYDNWSSIVPLDQFISNRDMYDERLSSKMTIVYLNESVDDRTLWMNKKGKLNNFSVKQTYYDLLDDELDMEWWKDKEIEFARSYNGNSINSIIRRLSLAASVYLIWQERNRRIFTDEKRGVEKLFGVFKETIRLKLMSLNVKDSSAVRYTRTKWYHSQATINNGRPVGEYEDEGKSLRCISCKRVHLNPIKVDVKLDDEVQALLLLSSLPESWSGTGTTVSGSTGTTKLKFDNIRDLILGEDIHRKTSVECSNSLLTSKDKEVHMAVRDYDDALLERFKLYFSKVRLADDKTLDIAGVRDVVPKTSFGTSWTLKDVRYIPSLKKRLISVGQLNKEGYHVGFGDQQWKVTKGSLVVARGNKRGILYMVEVLSDGINVTIASRGNASLWHQRLGHMSEKGMKILASMGRILDLQKAVVGFCKPCVLGKRKKADPVTMLPLSMIAAGRIMPPRRFKKKSVKRIVEKRVAKAIEEYEKTRTDSNNAGGSGSANTGGTVAPDVQGCSYKTFMNGKPHSFSGTEGVVGLKRWFEKMEQVFEICKCAEDDKVKFAVCTFESRALTWWNGNVQTLGLANANQIPWSNVKAMMTTEYCPATEIQRMEQELWTLTLKGDDIEAYNNRFHELVLMCPELVSTEKKKIEKYIRGFPEGIKGNVTSSKPATLHDAINMARELIEQGVQAKALRIGDSNKRKWEDQQGNNHHQQQNRRQEAAKVYVAAPAKGRGYAGNLPWCNRCKAHHQPGPCPPRCGKCHKLGHQEGECRTRIPVAGGNSLQNVTCFGCGNQGHYMRRTMPMLRIVTLKLLVKKQFSIFRLELPQEFSRVYHTFHVSNLNKCHVDEPLVVPLDGLHIDDKLYFIEENIEIRSQKVEAKLYPKLSRFVGTLGKELSIPGNMKANSGRNICIFSLDLYHRQVS</sequence>
<evidence type="ECO:0000313" key="4">
    <source>
        <dbReference type="EMBL" id="GJS52289.1"/>
    </source>
</evidence>
<evidence type="ECO:0000313" key="5">
    <source>
        <dbReference type="Proteomes" id="UP001151760"/>
    </source>
</evidence>
<comment type="caution">
    <text evidence="4">The sequence shown here is derived from an EMBL/GenBank/DDBJ whole genome shotgun (WGS) entry which is preliminary data.</text>
</comment>
<dbReference type="EMBL" id="BQNB010008646">
    <property type="protein sequence ID" value="GJS52289.1"/>
    <property type="molecule type" value="Genomic_DNA"/>
</dbReference>
<dbReference type="InterPro" id="IPR025724">
    <property type="entry name" value="GAG-pre-integrase_dom"/>
</dbReference>
<keyword evidence="4" id="KW-0548">Nucleotidyltransferase</keyword>
<organism evidence="4 5">
    <name type="scientific">Tanacetum coccineum</name>
    <dbReference type="NCBI Taxonomy" id="301880"/>
    <lineage>
        <taxon>Eukaryota</taxon>
        <taxon>Viridiplantae</taxon>
        <taxon>Streptophyta</taxon>
        <taxon>Embryophyta</taxon>
        <taxon>Tracheophyta</taxon>
        <taxon>Spermatophyta</taxon>
        <taxon>Magnoliopsida</taxon>
        <taxon>eudicotyledons</taxon>
        <taxon>Gunneridae</taxon>
        <taxon>Pentapetalae</taxon>
        <taxon>asterids</taxon>
        <taxon>campanulids</taxon>
        <taxon>Asterales</taxon>
        <taxon>Asteraceae</taxon>
        <taxon>Asteroideae</taxon>
        <taxon>Anthemideae</taxon>
        <taxon>Anthemidinae</taxon>
        <taxon>Tanacetum</taxon>
    </lineage>
</organism>
<accession>A0ABQ4WHJ8</accession>
<feature type="domain" description="GAG-pre-integrase" evidence="1">
    <location>
        <begin position="417"/>
        <end position="464"/>
    </location>
</feature>
<feature type="non-terminal residue" evidence="4">
    <location>
        <position position="1"/>
    </location>
</feature>
<dbReference type="Pfam" id="PF19259">
    <property type="entry name" value="Ty3_capsid"/>
    <property type="match status" value="1"/>
</dbReference>
<evidence type="ECO:0000259" key="2">
    <source>
        <dbReference type="Pfam" id="PF19259"/>
    </source>
</evidence>
<dbReference type="PANTHER" id="PTHR15503:SF45">
    <property type="entry name" value="RNA-DIRECTED DNA POLYMERASE HOMOLOG"/>
    <property type="match status" value="1"/>
</dbReference>
<dbReference type="Pfam" id="PF22936">
    <property type="entry name" value="Pol_BBD"/>
    <property type="match status" value="1"/>
</dbReference>
<feature type="domain" description="Retrovirus-related Pol polyprotein from transposon TNT 1-94-like beta-barrel" evidence="3">
    <location>
        <begin position="318"/>
        <end position="375"/>
    </location>
</feature>
<dbReference type="InterPro" id="IPR045358">
    <property type="entry name" value="Ty3_capsid"/>
</dbReference>
<feature type="domain" description="Ty3 transposon capsid-like protein" evidence="2">
    <location>
        <begin position="542"/>
        <end position="708"/>
    </location>
</feature>
<dbReference type="InterPro" id="IPR032567">
    <property type="entry name" value="RTL1-rel"/>
</dbReference>
<protein>
    <submittedName>
        <fullName evidence="4">Reverse transcriptase domain-containing protein</fullName>
    </submittedName>
</protein>
<dbReference type="PANTHER" id="PTHR15503">
    <property type="entry name" value="LDOC1 RELATED"/>
    <property type="match status" value="1"/>
</dbReference>
<reference evidence="4" key="1">
    <citation type="journal article" date="2022" name="Int. J. Mol. Sci.">
        <title>Draft Genome of Tanacetum Coccineum: Genomic Comparison of Closely Related Tanacetum-Family Plants.</title>
        <authorList>
            <person name="Yamashiro T."/>
            <person name="Shiraishi A."/>
            <person name="Nakayama K."/>
            <person name="Satake H."/>
        </authorList>
    </citation>
    <scope>NUCLEOTIDE SEQUENCE</scope>
</reference>
<gene>
    <name evidence="4" type="ORF">Tco_0625651</name>
</gene>
<proteinExistence type="predicted"/>
<dbReference type="GO" id="GO:0003964">
    <property type="term" value="F:RNA-directed DNA polymerase activity"/>
    <property type="evidence" value="ECO:0007669"/>
    <property type="project" value="UniProtKB-KW"/>
</dbReference>